<keyword evidence="3" id="KW-1185">Reference proteome</keyword>
<dbReference type="Proteomes" id="UP000253664">
    <property type="component" value="Unassembled WGS sequence"/>
</dbReference>
<protein>
    <submittedName>
        <fullName evidence="2">Uncharacterized protein</fullName>
    </submittedName>
</protein>
<evidence type="ECO:0000256" key="1">
    <source>
        <dbReference type="SAM" id="MobiDB-lite"/>
    </source>
</evidence>
<feature type="compositionally biased region" description="Basic and acidic residues" evidence="1">
    <location>
        <begin position="111"/>
        <end position="138"/>
    </location>
</feature>
<feature type="region of interest" description="Disordered" evidence="1">
    <location>
        <begin position="70"/>
        <end position="138"/>
    </location>
</feature>
<evidence type="ECO:0000313" key="2">
    <source>
        <dbReference type="EMBL" id="RCI08105.1"/>
    </source>
</evidence>
<name>A0A367L106_9HYPO</name>
<comment type="caution">
    <text evidence="2">The sequence shown here is derived from an EMBL/GenBank/DDBJ whole genome shotgun (WGS) entry which is preliminary data.</text>
</comment>
<dbReference type="EMBL" id="LKCN02000021">
    <property type="protein sequence ID" value="RCI08105.1"/>
    <property type="molecule type" value="Genomic_DNA"/>
</dbReference>
<reference evidence="2 3" key="1">
    <citation type="journal article" date="2015" name="BMC Genomics">
        <title>Insights from the genome of Ophiocordyceps polyrhachis-furcata to pathogenicity and host specificity in insect fungi.</title>
        <authorList>
            <person name="Wichadakul D."/>
            <person name="Kobmoo N."/>
            <person name="Ingsriswang S."/>
            <person name="Tangphatsornruang S."/>
            <person name="Chantasingh D."/>
            <person name="Luangsa-ard J.J."/>
            <person name="Eurwilaichitr L."/>
        </authorList>
    </citation>
    <scope>NUCLEOTIDE SEQUENCE [LARGE SCALE GENOMIC DNA]</scope>
    <source>
        <strain evidence="2 3">BCC 54312</strain>
    </source>
</reference>
<evidence type="ECO:0000313" key="3">
    <source>
        <dbReference type="Proteomes" id="UP000253664"/>
    </source>
</evidence>
<dbReference type="AlphaFoldDB" id="A0A367L106"/>
<proteinExistence type="predicted"/>
<accession>A0A367L106</accession>
<sequence>MTCSRLDLIVSSSEALSRTSVSRGGRCSVDNEFEIEAKLKIKMSKMVAMDQEASTEKWLGKRRMEEKGEILYQRADWRPPSPPSPRASKPVEDEARKKERAVTEEVEEEEAKCCRRIDYEDEQPVQREEGGGRGSSDR</sequence>
<gene>
    <name evidence="2" type="ORF">L249_6253</name>
</gene>
<organism evidence="2 3">
    <name type="scientific">Ophiocordyceps polyrhachis-furcata BCC 54312</name>
    <dbReference type="NCBI Taxonomy" id="1330021"/>
    <lineage>
        <taxon>Eukaryota</taxon>
        <taxon>Fungi</taxon>
        <taxon>Dikarya</taxon>
        <taxon>Ascomycota</taxon>
        <taxon>Pezizomycotina</taxon>
        <taxon>Sordariomycetes</taxon>
        <taxon>Hypocreomycetidae</taxon>
        <taxon>Hypocreales</taxon>
        <taxon>Ophiocordycipitaceae</taxon>
        <taxon>Ophiocordyceps</taxon>
    </lineage>
</organism>
<feature type="compositionally biased region" description="Basic and acidic residues" evidence="1">
    <location>
        <begin position="89"/>
        <end position="103"/>
    </location>
</feature>